<gene>
    <name evidence="3" type="ORF">H9659_08925</name>
</gene>
<organism evidence="3 4">
    <name type="scientific">Sporosarcina gallistercoris</name>
    <dbReference type="NCBI Taxonomy" id="2762245"/>
    <lineage>
        <taxon>Bacteria</taxon>
        <taxon>Bacillati</taxon>
        <taxon>Bacillota</taxon>
        <taxon>Bacilli</taxon>
        <taxon>Bacillales</taxon>
        <taxon>Caryophanaceae</taxon>
        <taxon>Sporosarcina</taxon>
    </lineage>
</organism>
<dbReference type="Pfam" id="PF01266">
    <property type="entry name" value="DAO"/>
    <property type="match status" value="1"/>
</dbReference>
<dbReference type="Gene3D" id="3.30.9.10">
    <property type="entry name" value="D-Amino Acid Oxidase, subunit A, domain 2"/>
    <property type="match status" value="1"/>
</dbReference>
<protein>
    <submittedName>
        <fullName evidence="3">FAD-binding oxidoreductase</fullName>
    </submittedName>
</protein>
<dbReference type="Proteomes" id="UP000659496">
    <property type="component" value="Unassembled WGS sequence"/>
</dbReference>
<dbReference type="SUPFAM" id="SSF51905">
    <property type="entry name" value="FAD/NAD(P)-binding domain"/>
    <property type="match status" value="1"/>
</dbReference>
<name>A0ABR8PJW9_9BACL</name>
<keyword evidence="4" id="KW-1185">Reference proteome</keyword>
<dbReference type="PANTHER" id="PTHR13847:SF287">
    <property type="entry name" value="FAD-DEPENDENT OXIDOREDUCTASE DOMAIN-CONTAINING PROTEIN 1"/>
    <property type="match status" value="1"/>
</dbReference>
<dbReference type="Gene3D" id="3.50.50.60">
    <property type="entry name" value="FAD/NAD(P)-binding domain"/>
    <property type="match status" value="1"/>
</dbReference>
<accession>A0ABR8PJW9</accession>
<evidence type="ECO:0000256" key="1">
    <source>
        <dbReference type="ARBA" id="ARBA00023002"/>
    </source>
</evidence>
<dbReference type="PANTHER" id="PTHR13847">
    <property type="entry name" value="SARCOSINE DEHYDROGENASE-RELATED"/>
    <property type="match status" value="1"/>
</dbReference>
<dbReference type="EMBL" id="JACSQY010000005">
    <property type="protein sequence ID" value="MBD7908451.1"/>
    <property type="molecule type" value="Genomic_DNA"/>
</dbReference>
<sequence length="386" mass="42995">MKKADIIIVGGGVMGSSTAYSLRKSGFEGDILVFEKDPTYEYSSTSRSAGGFRQLYSTAINIQLSRFSLEVYKNFAEDMAIGEEKAEIDFKQRGYLFLATERMLPAYEKQLKLQNALGVPSEILSTSDLLNIIPELETNDLAGGLFCKEDGYLDPYSVMQAYRKNAQYLGVEYKTAEVSTLLTENGRMKGVQLLDGTIYLAPIVINCAGAWGAALSEQMGLPLPVVPLKRQMYVFDSVKKLEKMLPLTIDPTGVYFRHEMDRIVAGFSDDVKPGIDFKWKRSSFDHLWPILAHRIPNFESLKLESGWAGMYDHNTVDQNAIIGEHPMMKGYYVALGFSGHGMQQAPGVGLGLAELICKGKYETLDLTPLRVERFAENDLVLEDAIV</sequence>
<dbReference type="RefSeq" id="WP_191689594.1">
    <property type="nucleotide sequence ID" value="NZ_JACSQY010000005.1"/>
</dbReference>
<evidence type="ECO:0000313" key="3">
    <source>
        <dbReference type="EMBL" id="MBD7908451.1"/>
    </source>
</evidence>
<reference evidence="3 4" key="1">
    <citation type="submission" date="2020-08" db="EMBL/GenBank/DDBJ databases">
        <title>A Genomic Blueprint of the Chicken Gut Microbiome.</title>
        <authorList>
            <person name="Gilroy R."/>
            <person name="Ravi A."/>
            <person name="Getino M."/>
            <person name="Pursley I."/>
            <person name="Horton D.L."/>
            <person name="Alikhan N.-F."/>
            <person name="Baker D."/>
            <person name="Gharbi K."/>
            <person name="Hall N."/>
            <person name="Watson M."/>
            <person name="Adriaenssens E.M."/>
            <person name="Foster-Nyarko E."/>
            <person name="Jarju S."/>
            <person name="Secka A."/>
            <person name="Antonio M."/>
            <person name="Oren A."/>
            <person name="Chaudhuri R."/>
            <person name="La Ragione R.M."/>
            <person name="Hildebrand F."/>
            <person name="Pallen M.J."/>
        </authorList>
    </citation>
    <scope>NUCLEOTIDE SEQUENCE [LARGE SCALE GENOMIC DNA]</scope>
    <source>
        <strain evidence="3 4">Sa3CUA8</strain>
    </source>
</reference>
<dbReference type="InterPro" id="IPR036188">
    <property type="entry name" value="FAD/NAD-bd_sf"/>
</dbReference>
<keyword evidence="1" id="KW-0560">Oxidoreductase</keyword>
<feature type="domain" description="FAD dependent oxidoreductase" evidence="2">
    <location>
        <begin position="5"/>
        <end position="355"/>
    </location>
</feature>
<proteinExistence type="predicted"/>
<dbReference type="InterPro" id="IPR006076">
    <property type="entry name" value="FAD-dep_OxRdtase"/>
</dbReference>
<comment type="caution">
    <text evidence="3">The sequence shown here is derived from an EMBL/GenBank/DDBJ whole genome shotgun (WGS) entry which is preliminary data.</text>
</comment>
<evidence type="ECO:0000259" key="2">
    <source>
        <dbReference type="Pfam" id="PF01266"/>
    </source>
</evidence>
<evidence type="ECO:0000313" key="4">
    <source>
        <dbReference type="Proteomes" id="UP000659496"/>
    </source>
</evidence>